<dbReference type="STRING" id="64571.A0A1Y2GSJ6"/>
<organism evidence="1 2">
    <name type="scientific">Lobosporangium transversale</name>
    <dbReference type="NCBI Taxonomy" id="64571"/>
    <lineage>
        <taxon>Eukaryota</taxon>
        <taxon>Fungi</taxon>
        <taxon>Fungi incertae sedis</taxon>
        <taxon>Mucoromycota</taxon>
        <taxon>Mortierellomycotina</taxon>
        <taxon>Mortierellomycetes</taxon>
        <taxon>Mortierellales</taxon>
        <taxon>Mortierellaceae</taxon>
        <taxon>Lobosporangium</taxon>
    </lineage>
</organism>
<name>A0A1Y2GSJ6_9FUNG</name>
<proteinExistence type="predicted"/>
<dbReference type="AlphaFoldDB" id="A0A1Y2GSJ6"/>
<keyword evidence="2" id="KW-1185">Reference proteome</keyword>
<dbReference type="RefSeq" id="XP_021883042.1">
    <property type="nucleotide sequence ID" value="XM_022020247.1"/>
</dbReference>
<feature type="non-terminal residue" evidence="1">
    <location>
        <position position="1"/>
    </location>
</feature>
<evidence type="ECO:0000313" key="1">
    <source>
        <dbReference type="EMBL" id="ORZ21791.1"/>
    </source>
</evidence>
<accession>A0A1Y2GSJ6</accession>
<evidence type="ECO:0000313" key="2">
    <source>
        <dbReference type="Proteomes" id="UP000193648"/>
    </source>
</evidence>
<dbReference type="GeneID" id="33562091"/>
<dbReference type="InParanoid" id="A0A1Y2GSJ6"/>
<feature type="non-terminal residue" evidence="1">
    <location>
        <position position="324"/>
    </location>
</feature>
<reference evidence="1 2" key="1">
    <citation type="submission" date="2016-07" db="EMBL/GenBank/DDBJ databases">
        <title>Pervasive Adenine N6-methylation of Active Genes in Fungi.</title>
        <authorList>
            <consortium name="DOE Joint Genome Institute"/>
            <person name="Mondo S.J."/>
            <person name="Dannebaum R.O."/>
            <person name="Kuo R.C."/>
            <person name="Labutti K."/>
            <person name="Haridas S."/>
            <person name="Kuo A."/>
            <person name="Salamov A."/>
            <person name="Ahrendt S.R."/>
            <person name="Lipzen A."/>
            <person name="Sullivan W."/>
            <person name="Andreopoulos W.B."/>
            <person name="Clum A."/>
            <person name="Lindquist E."/>
            <person name="Daum C."/>
            <person name="Ramamoorthy G.K."/>
            <person name="Gryganskyi A."/>
            <person name="Culley D."/>
            <person name="Magnuson J.K."/>
            <person name="James T.Y."/>
            <person name="O'Malley M.A."/>
            <person name="Stajich J.E."/>
            <person name="Spatafora J.W."/>
            <person name="Visel A."/>
            <person name="Grigoriev I.V."/>
        </authorList>
    </citation>
    <scope>NUCLEOTIDE SEQUENCE [LARGE SCALE GENOMIC DNA]</scope>
    <source>
        <strain evidence="1 2">NRRL 3116</strain>
    </source>
</reference>
<dbReference type="EMBL" id="MCFF01000011">
    <property type="protein sequence ID" value="ORZ21791.1"/>
    <property type="molecule type" value="Genomic_DNA"/>
</dbReference>
<comment type="caution">
    <text evidence="1">The sequence shown here is derived from an EMBL/GenBank/DDBJ whole genome shotgun (WGS) entry which is preliminary data.</text>
</comment>
<gene>
    <name evidence="1" type="ORF">BCR41DRAFT_282659</name>
</gene>
<dbReference type="Proteomes" id="UP000193648">
    <property type="component" value="Unassembled WGS sequence"/>
</dbReference>
<protein>
    <submittedName>
        <fullName evidence="1">Uncharacterized protein</fullName>
    </submittedName>
</protein>
<dbReference type="OrthoDB" id="2250876at2759"/>
<sequence length="324" mass="36719">KRSFRELALEVSEQSHSSQAEKKKALLFVELLEAAPIVAKNNQGDEEILFAHVKKLERLSFKGPFSISTETALFDNISADVQCSKCQPTPAPEVFQSSPYASILEQRKYVELDKKVSQFLNEDWALENTARRCACAKILAGCILVKTTTSNPHAILVNCIEVYGRKKHVYVHCEPFQVSKGIATKTSTPGSHEHRYVDVYPTTMHSNDGERLVIGTHTMNALVTSSIRIDQKEKPSVGGKTLSFLVEDERSSFNTRIYLDQESIDRAMEIASDKDVWYSERENKVEQIRQIRSKFVKLQSYLLCRAWGPLTPSHLMQPYSIFTL</sequence>